<dbReference type="EMBL" id="PGOL01001600">
    <property type="protein sequence ID" value="PKI56406.1"/>
    <property type="molecule type" value="Genomic_DNA"/>
</dbReference>
<accession>A0A2I0JLJ8</accession>
<dbReference type="Pfam" id="PF24626">
    <property type="entry name" value="SH3_Tf2-1"/>
    <property type="match status" value="1"/>
</dbReference>
<reference evidence="2 3" key="1">
    <citation type="submission" date="2017-11" db="EMBL/GenBank/DDBJ databases">
        <title>De-novo sequencing of pomegranate (Punica granatum L.) genome.</title>
        <authorList>
            <person name="Akparov Z."/>
            <person name="Amiraslanov A."/>
            <person name="Hajiyeva S."/>
            <person name="Abbasov M."/>
            <person name="Kaur K."/>
            <person name="Hamwieh A."/>
            <person name="Solovyev V."/>
            <person name="Salamov A."/>
            <person name="Braich B."/>
            <person name="Kosarev P."/>
            <person name="Mahmoud A."/>
            <person name="Hajiyev E."/>
            <person name="Babayeva S."/>
            <person name="Izzatullayeva V."/>
            <person name="Mammadov A."/>
            <person name="Mammadov A."/>
            <person name="Sharifova S."/>
            <person name="Ojaghi J."/>
            <person name="Eynullazada K."/>
            <person name="Bayramov B."/>
            <person name="Abdulazimova A."/>
            <person name="Shahmuradov I."/>
        </authorList>
    </citation>
    <scope>NUCLEOTIDE SEQUENCE [LARGE SCALE GENOMIC DNA]</scope>
    <source>
        <strain evidence="3">cv. AG2017</strain>
        <tissue evidence="2">Leaf</tissue>
    </source>
</reference>
<dbReference type="AlphaFoldDB" id="A0A2I0JLJ8"/>
<dbReference type="Proteomes" id="UP000233551">
    <property type="component" value="Unassembled WGS sequence"/>
</dbReference>
<sequence>MRDFVWAILIKNQYPAGEYNNLSARKIGPVEVIEKINSNSYRLKISNHIRTAEAFNVKHPIPYTGDSSNEDDSMANALYLGENDAVEEATSRYLKKNRL</sequence>
<dbReference type="STRING" id="22663.A0A2I0JLJ8"/>
<evidence type="ECO:0000313" key="3">
    <source>
        <dbReference type="Proteomes" id="UP000233551"/>
    </source>
</evidence>
<protein>
    <recommendedName>
        <fullName evidence="1">Tf2-1-like SH3-like domain-containing protein</fullName>
    </recommendedName>
</protein>
<proteinExistence type="predicted"/>
<evidence type="ECO:0000313" key="2">
    <source>
        <dbReference type="EMBL" id="PKI56406.1"/>
    </source>
</evidence>
<dbReference type="InterPro" id="IPR056924">
    <property type="entry name" value="SH3_Tf2-1"/>
</dbReference>
<organism evidence="2 3">
    <name type="scientific">Punica granatum</name>
    <name type="common">Pomegranate</name>
    <dbReference type="NCBI Taxonomy" id="22663"/>
    <lineage>
        <taxon>Eukaryota</taxon>
        <taxon>Viridiplantae</taxon>
        <taxon>Streptophyta</taxon>
        <taxon>Embryophyta</taxon>
        <taxon>Tracheophyta</taxon>
        <taxon>Spermatophyta</taxon>
        <taxon>Magnoliopsida</taxon>
        <taxon>eudicotyledons</taxon>
        <taxon>Gunneridae</taxon>
        <taxon>Pentapetalae</taxon>
        <taxon>rosids</taxon>
        <taxon>malvids</taxon>
        <taxon>Myrtales</taxon>
        <taxon>Lythraceae</taxon>
        <taxon>Punica</taxon>
    </lineage>
</organism>
<name>A0A2I0JLJ8_PUNGR</name>
<evidence type="ECO:0000259" key="1">
    <source>
        <dbReference type="Pfam" id="PF24626"/>
    </source>
</evidence>
<keyword evidence="3" id="KW-1185">Reference proteome</keyword>
<feature type="domain" description="Tf2-1-like SH3-like" evidence="1">
    <location>
        <begin position="3"/>
        <end position="61"/>
    </location>
</feature>
<gene>
    <name evidence="2" type="ORF">CRG98_023209</name>
</gene>
<comment type="caution">
    <text evidence="2">The sequence shown here is derived from an EMBL/GenBank/DDBJ whole genome shotgun (WGS) entry which is preliminary data.</text>
</comment>